<reference evidence="2 3" key="1">
    <citation type="journal article" date="2023" name="Elife">
        <title>Identification of key yeast species and microbe-microbe interactions impacting larval growth of Drosophila in the wild.</title>
        <authorList>
            <person name="Mure A."/>
            <person name="Sugiura Y."/>
            <person name="Maeda R."/>
            <person name="Honda K."/>
            <person name="Sakurai N."/>
            <person name="Takahashi Y."/>
            <person name="Watada M."/>
            <person name="Katoh T."/>
            <person name="Gotoh A."/>
            <person name="Gotoh Y."/>
            <person name="Taniguchi I."/>
            <person name="Nakamura K."/>
            <person name="Hayashi T."/>
            <person name="Katayama T."/>
            <person name="Uemura T."/>
            <person name="Hattori Y."/>
        </authorList>
    </citation>
    <scope>NUCLEOTIDE SEQUENCE [LARGE SCALE GENOMIC DNA]</scope>
    <source>
        <strain evidence="2 3">SB-73</strain>
    </source>
</reference>
<dbReference type="InterPro" id="IPR002733">
    <property type="entry name" value="AMMECR1_domain"/>
</dbReference>
<keyword evidence="3" id="KW-1185">Reference proteome</keyword>
<proteinExistence type="predicted"/>
<dbReference type="Pfam" id="PF01871">
    <property type="entry name" value="AMMECR1"/>
    <property type="match status" value="1"/>
</dbReference>
<dbReference type="NCBIfam" id="TIGR00296">
    <property type="entry name" value="TIGR00296 family protein"/>
    <property type="match status" value="1"/>
</dbReference>
<accession>A0AAV5RMZ3</accession>
<evidence type="ECO:0000313" key="2">
    <source>
        <dbReference type="EMBL" id="GMM52357.1"/>
    </source>
</evidence>
<dbReference type="PANTHER" id="PTHR13016">
    <property type="entry name" value="AMMECR1 HOMOLOG"/>
    <property type="match status" value="1"/>
</dbReference>
<dbReference type="InterPro" id="IPR023473">
    <property type="entry name" value="AMMECR1"/>
</dbReference>
<dbReference type="InterPro" id="IPR036071">
    <property type="entry name" value="AMMECR1_dom_sf"/>
</dbReference>
<protein>
    <recommendedName>
        <fullName evidence="1">AMMECR1 domain-containing protein</fullName>
    </recommendedName>
</protein>
<dbReference type="Gene3D" id="3.30.700.20">
    <property type="entry name" value="Hypothetical protein ph0010, domain 1"/>
    <property type="match status" value="1"/>
</dbReference>
<evidence type="ECO:0000313" key="3">
    <source>
        <dbReference type="Proteomes" id="UP001362899"/>
    </source>
</evidence>
<evidence type="ECO:0000259" key="1">
    <source>
        <dbReference type="PROSITE" id="PS51112"/>
    </source>
</evidence>
<sequence length="173" mass="19477">MALIAFNELDHALNKAELISYPLSQPSESALFVTWKIKGDLRGCIGTFIPQPTIDLVRKYALIAALQDPRFDPISPQEFKQLDCTVTFLGPLEPIEKDDWIIGEDGLKATFPGNKSATFLPEVALEQNWTKHETYEMLARKAGAMGLSGMKLMKYKGTKDSMDYNEYIKTKQN</sequence>
<dbReference type="AlphaFoldDB" id="A0AAV5RMZ3"/>
<dbReference type="EMBL" id="BTGC01000008">
    <property type="protein sequence ID" value="GMM52357.1"/>
    <property type="molecule type" value="Genomic_DNA"/>
</dbReference>
<dbReference type="InterPro" id="IPR027485">
    <property type="entry name" value="AMMECR1_N"/>
</dbReference>
<gene>
    <name evidence="2" type="ORF">DASB73_033200</name>
</gene>
<comment type="caution">
    <text evidence="2">The sequence shown here is derived from an EMBL/GenBank/DDBJ whole genome shotgun (WGS) entry which is preliminary data.</text>
</comment>
<dbReference type="PROSITE" id="PS51112">
    <property type="entry name" value="AMMECR1"/>
    <property type="match status" value="1"/>
</dbReference>
<dbReference type="PANTHER" id="PTHR13016:SF0">
    <property type="entry name" value="AMME SYNDROME CANDIDATE GENE 1 PROTEIN"/>
    <property type="match status" value="1"/>
</dbReference>
<dbReference type="SUPFAM" id="SSF143447">
    <property type="entry name" value="AMMECR1-like"/>
    <property type="match status" value="1"/>
</dbReference>
<feature type="domain" description="AMMECR1" evidence="1">
    <location>
        <begin position="1"/>
        <end position="171"/>
    </location>
</feature>
<name>A0AAV5RMZ3_STABA</name>
<organism evidence="2 3">
    <name type="scientific">Starmerella bacillaris</name>
    <name type="common">Yeast</name>
    <name type="synonym">Candida zemplinina</name>
    <dbReference type="NCBI Taxonomy" id="1247836"/>
    <lineage>
        <taxon>Eukaryota</taxon>
        <taxon>Fungi</taxon>
        <taxon>Dikarya</taxon>
        <taxon>Ascomycota</taxon>
        <taxon>Saccharomycotina</taxon>
        <taxon>Dipodascomycetes</taxon>
        <taxon>Dipodascales</taxon>
        <taxon>Trichomonascaceae</taxon>
        <taxon>Starmerella</taxon>
    </lineage>
</organism>
<dbReference type="Proteomes" id="UP001362899">
    <property type="component" value="Unassembled WGS sequence"/>
</dbReference>